<sequence length="204" mass="23415">MTKRVFEWCLYTVITVYCIPASGARLNPYGKWQVLQELFELESGNNRRPTRIQSKVVFPVPEDVVTSKSYLPDLGFLADLAFLFMPDFPASGLVRLSRDLFESEQCAQYVSCEMTKVSHRHSSLNWIQTFLQDFPFQGDVADRLRQGSLDALEKAKAKQDHTQESSDRQQEEEFCTFSCHPVNSLTRGLKILGLLHDLVRTVKF</sequence>
<gene>
    <name evidence="1" type="ORF">ODALV1_LOCUS8287</name>
</gene>
<name>A0ABP1Q7P7_9HEXA</name>
<keyword evidence="2" id="KW-1185">Reference proteome</keyword>
<evidence type="ECO:0000313" key="2">
    <source>
        <dbReference type="Proteomes" id="UP001642540"/>
    </source>
</evidence>
<dbReference type="EMBL" id="CAXLJM020000025">
    <property type="protein sequence ID" value="CAL8092649.1"/>
    <property type="molecule type" value="Genomic_DNA"/>
</dbReference>
<dbReference type="Proteomes" id="UP001642540">
    <property type="component" value="Unassembled WGS sequence"/>
</dbReference>
<protein>
    <submittedName>
        <fullName evidence="1">Uncharacterized protein</fullName>
    </submittedName>
</protein>
<accession>A0ABP1Q7P7</accession>
<reference evidence="1 2" key="1">
    <citation type="submission" date="2024-08" db="EMBL/GenBank/DDBJ databases">
        <authorList>
            <person name="Cucini C."/>
            <person name="Frati F."/>
        </authorList>
    </citation>
    <scope>NUCLEOTIDE SEQUENCE [LARGE SCALE GENOMIC DNA]</scope>
</reference>
<evidence type="ECO:0000313" key="1">
    <source>
        <dbReference type="EMBL" id="CAL8092649.1"/>
    </source>
</evidence>
<proteinExistence type="predicted"/>
<comment type="caution">
    <text evidence="1">The sequence shown here is derived from an EMBL/GenBank/DDBJ whole genome shotgun (WGS) entry which is preliminary data.</text>
</comment>
<organism evidence="1 2">
    <name type="scientific">Orchesella dallaii</name>
    <dbReference type="NCBI Taxonomy" id="48710"/>
    <lineage>
        <taxon>Eukaryota</taxon>
        <taxon>Metazoa</taxon>
        <taxon>Ecdysozoa</taxon>
        <taxon>Arthropoda</taxon>
        <taxon>Hexapoda</taxon>
        <taxon>Collembola</taxon>
        <taxon>Entomobryomorpha</taxon>
        <taxon>Entomobryoidea</taxon>
        <taxon>Orchesellidae</taxon>
        <taxon>Orchesellinae</taxon>
        <taxon>Orchesella</taxon>
    </lineage>
</organism>